<evidence type="ECO:0000313" key="1">
    <source>
        <dbReference type="EMBL" id="UWS34480.1"/>
    </source>
</evidence>
<accession>A0ABY5XAP4</accession>
<proteinExistence type="predicted"/>
<evidence type="ECO:0008006" key="4">
    <source>
        <dbReference type="Google" id="ProtNLM"/>
    </source>
</evidence>
<dbReference type="Proteomes" id="UP001058553">
    <property type="component" value="Chromosome"/>
</dbReference>
<name>A0ABY5XAP4_ERWPY</name>
<keyword evidence="3" id="KW-1185">Reference proteome</keyword>
<gene>
    <name evidence="1" type="ORF">NYP84_04700</name>
    <name evidence="2" type="ORF">NYP84_04740</name>
</gene>
<reference evidence="1" key="1">
    <citation type="submission" date="2022-07" db="EMBL/GenBank/DDBJ databases">
        <title>Genetic diversity of Erwinia pyrifoliae.</title>
        <authorList>
            <person name="Park D.S."/>
            <person name="Ham H."/>
        </authorList>
    </citation>
    <scope>NUCLEOTIDE SEQUENCE</scope>
    <source>
        <strain evidence="1">CP201486</strain>
    </source>
</reference>
<dbReference type="RefSeq" id="WP_259817760.1">
    <property type="nucleotide sequence ID" value="NZ_CP103445.1"/>
</dbReference>
<protein>
    <recommendedName>
        <fullName evidence="4">DNA-binding protein</fullName>
    </recommendedName>
</protein>
<dbReference type="EMBL" id="CP103445">
    <property type="protein sequence ID" value="UWS34488.1"/>
    <property type="molecule type" value="Genomic_DNA"/>
</dbReference>
<evidence type="ECO:0000313" key="3">
    <source>
        <dbReference type="Proteomes" id="UP001058553"/>
    </source>
</evidence>
<dbReference type="EMBL" id="CP103445">
    <property type="protein sequence ID" value="UWS34480.1"/>
    <property type="molecule type" value="Genomic_DNA"/>
</dbReference>
<organism evidence="1 3">
    <name type="scientific">Erwinia pyrifoliae</name>
    <dbReference type="NCBI Taxonomy" id="79967"/>
    <lineage>
        <taxon>Bacteria</taxon>
        <taxon>Pseudomonadati</taxon>
        <taxon>Pseudomonadota</taxon>
        <taxon>Gammaproteobacteria</taxon>
        <taxon>Enterobacterales</taxon>
        <taxon>Erwiniaceae</taxon>
        <taxon>Erwinia</taxon>
    </lineage>
</organism>
<sequence length="83" mass="9641">MNVEPQRADIVEKISSVLSGKEKRTNVSEWAVNIFDDDSLRISDPVVLNYIKLLGAVDLPSTDRDYLYTDEDLREWINEIERQ</sequence>
<evidence type="ECO:0000313" key="2">
    <source>
        <dbReference type="EMBL" id="UWS34488.1"/>
    </source>
</evidence>